<feature type="region of interest" description="Disordered" evidence="1">
    <location>
        <begin position="17"/>
        <end position="43"/>
    </location>
</feature>
<accession>A0A9N7ULJ2</accession>
<dbReference type="AlphaFoldDB" id="A0A9N7ULJ2"/>
<feature type="chain" id="PRO_5040380421" evidence="2">
    <location>
        <begin position="20"/>
        <end position="106"/>
    </location>
</feature>
<dbReference type="EMBL" id="CADEAL010001424">
    <property type="protein sequence ID" value="CAB1432313.1"/>
    <property type="molecule type" value="Genomic_DNA"/>
</dbReference>
<evidence type="ECO:0000256" key="2">
    <source>
        <dbReference type="SAM" id="SignalP"/>
    </source>
</evidence>
<evidence type="ECO:0000256" key="1">
    <source>
        <dbReference type="SAM" id="MobiDB-lite"/>
    </source>
</evidence>
<dbReference type="Proteomes" id="UP001153269">
    <property type="component" value="Unassembled WGS sequence"/>
</dbReference>
<evidence type="ECO:0000313" key="3">
    <source>
        <dbReference type="EMBL" id="CAB1432313.1"/>
    </source>
</evidence>
<proteinExistence type="predicted"/>
<organism evidence="3 4">
    <name type="scientific">Pleuronectes platessa</name>
    <name type="common">European plaice</name>
    <dbReference type="NCBI Taxonomy" id="8262"/>
    <lineage>
        <taxon>Eukaryota</taxon>
        <taxon>Metazoa</taxon>
        <taxon>Chordata</taxon>
        <taxon>Craniata</taxon>
        <taxon>Vertebrata</taxon>
        <taxon>Euteleostomi</taxon>
        <taxon>Actinopterygii</taxon>
        <taxon>Neopterygii</taxon>
        <taxon>Teleostei</taxon>
        <taxon>Neoteleostei</taxon>
        <taxon>Acanthomorphata</taxon>
        <taxon>Carangaria</taxon>
        <taxon>Pleuronectiformes</taxon>
        <taxon>Pleuronectoidei</taxon>
        <taxon>Pleuronectidae</taxon>
        <taxon>Pleuronectes</taxon>
    </lineage>
</organism>
<comment type="caution">
    <text evidence="3">The sequence shown here is derived from an EMBL/GenBank/DDBJ whole genome shotgun (WGS) entry which is preliminary data.</text>
</comment>
<feature type="signal peptide" evidence="2">
    <location>
        <begin position="1"/>
        <end position="19"/>
    </location>
</feature>
<reference evidence="3" key="1">
    <citation type="submission" date="2020-03" db="EMBL/GenBank/DDBJ databases">
        <authorList>
            <person name="Weist P."/>
        </authorList>
    </citation>
    <scope>NUCLEOTIDE SEQUENCE</scope>
</reference>
<feature type="compositionally biased region" description="Low complexity" evidence="1">
    <location>
        <begin position="80"/>
        <end position="96"/>
    </location>
</feature>
<keyword evidence="2" id="KW-0732">Signal</keyword>
<keyword evidence="4" id="KW-1185">Reference proteome</keyword>
<name>A0A9N7ULJ2_PLEPL</name>
<sequence>MWLFLLTIFVLINSPAANCHSSESDSSSSSESDSDERGNHFRPMPLPPWLSFPFWHLFPGLRPNPPPVVPPPPPPPPTPKTTTPTTTQTTKSTAVPPTTPSRGDNG</sequence>
<feature type="compositionally biased region" description="Pro residues" evidence="1">
    <location>
        <begin position="62"/>
        <end position="79"/>
    </location>
</feature>
<evidence type="ECO:0000313" key="4">
    <source>
        <dbReference type="Proteomes" id="UP001153269"/>
    </source>
</evidence>
<protein>
    <submittedName>
        <fullName evidence="3">Uncharacterized protein</fullName>
    </submittedName>
</protein>
<feature type="region of interest" description="Disordered" evidence="1">
    <location>
        <begin position="61"/>
        <end position="106"/>
    </location>
</feature>
<gene>
    <name evidence="3" type="ORF">PLEPLA_LOCUS20373</name>
</gene>